<evidence type="ECO:0000256" key="3">
    <source>
        <dbReference type="ARBA" id="ARBA00023125"/>
    </source>
</evidence>
<dbReference type="InterPro" id="IPR051089">
    <property type="entry name" value="prtT"/>
</dbReference>
<keyword evidence="2" id="KW-0805">Transcription regulation</keyword>
<keyword evidence="4" id="KW-0804">Transcription</keyword>
<evidence type="ECO:0000313" key="7">
    <source>
        <dbReference type="EMBL" id="KAK3329271.1"/>
    </source>
</evidence>
<protein>
    <recommendedName>
        <fullName evidence="9">Zn(2)-C6 fungal-type domain-containing protein</fullName>
    </recommendedName>
</protein>
<evidence type="ECO:0000256" key="2">
    <source>
        <dbReference type="ARBA" id="ARBA00023015"/>
    </source>
</evidence>
<organism evidence="7 8">
    <name type="scientific">Apodospora peruviana</name>
    <dbReference type="NCBI Taxonomy" id="516989"/>
    <lineage>
        <taxon>Eukaryota</taxon>
        <taxon>Fungi</taxon>
        <taxon>Dikarya</taxon>
        <taxon>Ascomycota</taxon>
        <taxon>Pezizomycotina</taxon>
        <taxon>Sordariomycetes</taxon>
        <taxon>Sordariomycetidae</taxon>
        <taxon>Sordariales</taxon>
        <taxon>Lasiosphaeriaceae</taxon>
        <taxon>Apodospora</taxon>
    </lineage>
</organism>
<keyword evidence="5" id="KW-0539">Nucleus</keyword>
<accession>A0AAE0IRL5</accession>
<proteinExistence type="predicted"/>
<keyword evidence="8" id="KW-1185">Reference proteome</keyword>
<reference evidence="7" key="1">
    <citation type="journal article" date="2023" name="Mol. Phylogenet. Evol.">
        <title>Genome-scale phylogeny and comparative genomics of the fungal order Sordariales.</title>
        <authorList>
            <person name="Hensen N."/>
            <person name="Bonometti L."/>
            <person name="Westerberg I."/>
            <person name="Brannstrom I.O."/>
            <person name="Guillou S."/>
            <person name="Cros-Aarteil S."/>
            <person name="Calhoun S."/>
            <person name="Haridas S."/>
            <person name="Kuo A."/>
            <person name="Mondo S."/>
            <person name="Pangilinan J."/>
            <person name="Riley R."/>
            <person name="LaButti K."/>
            <person name="Andreopoulos B."/>
            <person name="Lipzen A."/>
            <person name="Chen C."/>
            <person name="Yan M."/>
            <person name="Daum C."/>
            <person name="Ng V."/>
            <person name="Clum A."/>
            <person name="Steindorff A."/>
            <person name="Ohm R.A."/>
            <person name="Martin F."/>
            <person name="Silar P."/>
            <person name="Natvig D.O."/>
            <person name="Lalanne C."/>
            <person name="Gautier V."/>
            <person name="Ament-Velasquez S.L."/>
            <person name="Kruys A."/>
            <person name="Hutchinson M.I."/>
            <person name="Powell A.J."/>
            <person name="Barry K."/>
            <person name="Miller A.N."/>
            <person name="Grigoriev I.V."/>
            <person name="Debuchy R."/>
            <person name="Gladieux P."/>
            <person name="Hiltunen Thoren M."/>
            <person name="Johannesson H."/>
        </authorList>
    </citation>
    <scope>NUCLEOTIDE SEQUENCE</scope>
    <source>
        <strain evidence="7">CBS 118394</strain>
    </source>
</reference>
<dbReference type="GO" id="GO:0000981">
    <property type="term" value="F:DNA-binding transcription factor activity, RNA polymerase II-specific"/>
    <property type="evidence" value="ECO:0007669"/>
    <property type="project" value="InterPro"/>
</dbReference>
<evidence type="ECO:0000313" key="8">
    <source>
        <dbReference type="Proteomes" id="UP001283341"/>
    </source>
</evidence>
<dbReference type="PANTHER" id="PTHR31845:SF18">
    <property type="entry name" value="ZN(II)2CYS6 TRANSCRIPTION FACTOR (EUROFUNG)"/>
    <property type="match status" value="1"/>
</dbReference>
<dbReference type="AlphaFoldDB" id="A0AAE0IRL5"/>
<comment type="caution">
    <text evidence="7">The sequence shown here is derived from an EMBL/GenBank/DDBJ whole genome shotgun (WGS) entry which is preliminary data.</text>
</comment>
<sequence length="621" mass="68838">MEKRRGSKAGASAPYGRACMSCYKSKCKCFPRADGGRCERCHRLDKECHPADSIRRRTIRKKEESDARIAILEGKLDGLLSILQSRQIVDDATAEQLWQPTPSHDPRSSRNDNGDAENDTDTSTGREPSPFFEGLGTERVTQHTTVVVSDLPTPGDYLDMFKFRTRMLPYFPFFHLPAHITTQELEHNRPFLLRAILCVASHSCSGEEKRKRGDELKKALLETIFLSQGQDKQSMRYGADRTMDFLLGLLTYIAWGWDNILPDNSSSLSHLIMVAMSLVGKMRLDKPAPMDADLLELLNKPPPGFEGLSTDPSENDTTMTKEDFLQRHRAVLGCFLLSSSISAYIGEIRALQWTSQMDEGLAAISANANESPSDGALALQVRLQLLVTKAVQARGGHRQLVETSESALYIKSLLEQLQELKVSATPGLQAQYERILQSQISFAEFSIIETLHAANAIVPPTMNPNTSRLMYLWKSVQTLNACTTDLLAISPSDFVGISFHQWAQLTRSIVALKHLHAFEDPSWDFAAMRTAGDVSVAALVVRVAEKLESAARELGDSEADGVFMQLASRIRGFERHAGGVVDGGQDDINGNGDNDGVAPTNRHYTNPRLWLEQIFMGTADP</sequence>
<dbReference type="Proteomes" id="UP001283341">
    <property type="component" value="Unassembled WGS sequence"/>
</dbReference>
<feature type="region of interest" description="Disordered" evidence="6">
    <location>
        <begin position="581"/>
        <end position="602"/>
    </location>
</feature>
<feature type="compositionally biased region" description="Basic and acidic residues" evidence="6">
    <location>
        <begin position="104"/>
        <end position="113"/>
    </location>
</feature>
<evidence type="ECO:0000256" key="1">
    <source>
        <dbReference type="ARBA" id="ARBA00004123"/>
    </source>
</evidence>
<dbReference type="InterPro" id="IPR001138">
    <property type="entry name" value="Zn2Cys6_DnaBD"/>
</dbReference>
<evidence type="ECO:0000256" key="4">
    <source>
        <dbReference type="ARBA" id="ARBA00023163"/>
    </source>
</evidence>
<evidence type="ECO:0008006" key="9">
    <source>
        <dbReference type="Google" id="ProtNLM"/>
    </source>
</evidence>
<feature type="compositionally biased region" description="Low complexity" evidence="6">
    <location>
        <begin position="586"/>
        <end position="597"/>
    </location>
</feature>
<dbReference type="InterPro" id="IPR036864">
    <property type="entry name" value="Zn2-C6_fun-type_DNA-bd_sf"/>
</dbReference>
<dbReference type="CDD" id="cd00067">
    <property type="entry name" value="GAL4"/>
    <property type="match status" value="1"/>
</dbReference>
<dbReference type="GO" id="GO:0000976">
    <property type="term" value="F:transcription cis-regulatory region binding"/>
    <property type="evidence" value="ECO:0007669"/>
    <property type="project" value="TreeGrafter"/>
</dbReference>
<dbReference type="PANTHER" id="PTHR31845">
    <property type="entry name" value="FINGER DOMAIN PROTEIN, PUTATIVE-RELATED"/>
    <property type="match status" value="1"/>
</dbReference>
<reference evidence="7" key="2">
    <citation type="submission" date="2023-06" db="EMBL/GenBank/DDBJ databases">
        <authorList>
            <consortium name="Lawrence Berkeley National Laboratory"/>
            <person name="Haridas S."/>
            <person name="Hensen N."/>
            <person name="Bonometti L."/>
            <person name="Westerberg I."/>
            <person name="Brannstrom I.O."/>
            <person name="Guillou S."/>
            <person name="Cros-Aarteil S."/>
            <person name="Calhoun S."/>
            <person name="Kuo A."/>
            <person name="Mondo S."/>
            <person name="Pangilinan J."/>
            <person name="Riley R."/>
            <person name="Labutti K."/>
            <person name="Andreopoulos B."/>
            <person name="Lipzen A."/>
            <person name="Chen C."/>
            <person name="Yanf M."/>
            <person name="Daum C."/>
            <person name="Ng V."/>
            <person name="Clum A."/>
            <person name="Steindorff A."/>
            <person name="Ohm R."/>
            <person name="Martin F."/>
            <person name="Silar P."/>
            <person name="Natvig D."/>
            <person name="Lalanne C."/>
            <person name="Gautier V."/>
            <person name="Ament-Velasquez S.L."/>
            <person name="Kruys A."/>
            <person name="Hutchinson M.I."/>
            <person name="Powell A.J."/>
            <person name="Barry K."/>
            <person name="Miller A.N."/>
            <person name="Grigoriev I.V."/>
            <person name="Debuchy R."/>
            <person name="Gladieux P."/>
            <person name="Thoren M.H."/>
            <person name="Johannesson H."/>
        </authorList>
    </citation>
    <scope>NUCLEOTIDE SEQUENCE</scope>
    <source>
        <strain evidence="7">CBS 118394</strain>
    </source>
</reference>
<evidence type="ECO:0000256" key="5">
    <source>
        <dbReference type="ARBA" id="ARBA00023242"/>
    </source>
</evidence>
<gene>
    <name evidence="7" type="ORF">B0H66DRAFT_17862</name>
</gene>
<feature type="region of interest" description="Disordered" evidence="6">
    <location>
        <begin position="94"/>
        <end position="136"/>
    </location>
</feature>
<name>A0AAE0IRL5_9PEZI</name>
<dbReference type="EMBL" id="JAUEDM010000001">
    <property type="protein sequence ID" value="KAK3329271.1"/>
    <property type="molecule type" value="Genomic_DNA"/>
</dbReference>
<dbReference type="GO" id="GO:0008270">
    <property type="term" value="F:zinc ion binding"/>
    <property type="evidence" value="ECO:0007669"/>
    <property type="project" value="InterPro"/>
</dbReference>
<evidence type="ECO:0000256" key="6">
    <source>
        <dbReference type="SAM" id="MobiDB-lite"/>
    </source>
</evidence>
<dbReference type="Gene3D" id="4.10.240.10">
    <property type="entry name" value="Zn(2)-C6 fungal-type DNA-binding domain"/>
    <property type="match status" value="1"/>
</dbReference>
<keyword evidence="3" id="KW-0238">DNA-binding</keyword>
<comment type="subcellular location">
    <subcellularLocation>
        <location evidence="1">Nucleus</location>
    </subcellularLocation>
</comment>
<dbReference type="GO" id="GO:0005634">
    <property type="term" value="C:nucleus"/>
    <property type="evidence" value="ECO:0007669"/>
    <property type="project" value="UniProtKB-SubCell"/>
</dbReference>